<gene>
    <name evidence="6" type="primary">rlmF</name>
    <name evidence="7" type="ORF">CNR27_09090</name>
</gene>
<dbReference type="Pfam" id="PF05971">
    <property type="entry name" value="Methyltransf_10"/>
    <property type="match status" value="1"/>
</dbReference>
<evidence type="ECO:0000256" key="3">
    <source>
        <dbReference type="ARBA" id="ARBA00022603"/>
    </source>
</evidence>
<dbReference type="CDD" id="cd02440">
    <property type="entry name" value="AdoMet_MTases"/>
    <property type="match status" value="1"/>
</dbReference>
<dbReference type="GO" id="GO:0005737">
    <property type="term" value="C:cytoplasm"/>
    <property type="evidence" value="ECO:0007669"/>
    <property type="project" value="UniProtKB-SubCell"/>
</dbReference>
<dbReference type="PANTHER" id="PTHR13393:SF0">
    <property type="entry name" value="RNA N6-ADENOSINE-METHYLTRANSFERASE METTL16"/>
    <property type="match status" value="1"/>
</dbReference>
<dbReference type="Proteomes" id="UP000218968">
    <property type="component" value="Chromosome"/>
</dbReference>
<evidence type="ECO:0000256" key="2">
    <source>
        <dbReference type="ARBA" id="ARBA00022552"/>
    </source>
</evidence>
<dbReference type="EC" id="2.1.1.181" evidence="6"/>
<dbReference type="RefSeq" id="WP_096298120.1">
    <property type="nucleotide sequence ID" value="NZ_CP023406.1"/>
</dbReference>
<proteinExistence type="inferred from homology"/>
<keyword evidence="8" id="KW-1185">Reference proteome</keyword>
<keyword evidence="3 6" id="KW-0489">Methyltransferase</keyword>
<keyword evidence="4 6" id="KW-0808">Transferase</keyword>
<evidence type="ECO:0000256" key="5">
    <source>
        <dbReference type="ARBA" id="ARBA00022691"/>
    </source>
</evidence>
<dbReference type="HAMAP" id="MF_01848">
    <property type="entry name" value="23SrRNA_methyltr_F"/>
    <property type="match status" value="1"/>
</dbReference>
<dbReference type="NCBIfam" id="NF008725">
    <property type="entry name" value="PRK11727.1"/>
    <property type="match status" value="1"/>
</dbReference>
<evidence type="ECO:0000313" key="8">
    <source>
        <dbReference type="Proteomes" id="UP000218968"/>
    </source>
</evidence>
<reference evidence="8" key="1">
    <citation type="submission" date="2017-09" db="EMBL/GenBank/DDBJ databases">
        <title>Luteimonas liuhanmingii sp.nov., isolated from the intestinal contents of Tibetan Plateau Pika in Yushu, Qinghai Province, China.</title>
        <authorList>
            <person name="Gui Z."/>
        </authorList>
    </citation>
    <scope>NUCLEOTIDE SEQUENCE [LARGE SCALE GENOMIC DNA]</scope>
    <source>
        <strain evidence="8">100111</strain>
    </source>
</reference>
<dbReference type="GO" id="GO:0070475">
    <property type="term" value="P:rRNA base methylation"/>
    <property type="evidence" value="ECO:0007669"/>
    <property type="project" value="TreeGrafter"/>
</dbReference>
<comment type="similarity">
    <text evidence="6">Belongs to the methyltransferase superfamily. METTL16/RlmF family.</text>
</comment>
<comment type="subcellular location">
    <subcellularLocation>
        <location evidence="6">Cytoplasm</location>
    </subcellularLocation>
</comment>
<dbReference type="InterPro" id="IPR010286">
    <property type="entry name" value="METTL16/RlmF"/>
</dbReference>
<comment type="function">
    <text evidence="6">Specifically methylates the adenine in position 1618 of 23S rRNA.</text>
</comment>
<accession>A0A290XES2</accession>
<dbReference type="PANTHER" id="PTHR13393">
    <property type="entry name" value="SAM-DEPENDENT METHYLTRANSFERASE"/>
    <property type="match status" value="1"/>
</dbReference>
<evidence type="ECO:0000256" key="6">
    <source>
        <dbReference type="HAMAP-Rule" id="MF_01848"/>
    </source>
</evidence>
<evidence type="ECO:0000256" key="4">
    <source>
        <dbReference type="ARBA" id="ARBA00022679"/>
    </source>
</evidence>
<dbReference type="InterPro" id="IPR029063">
    <property type="entry name" value="SAM-dependent_MTases_sf"/>
</dbReference>
<protein>
    <recommendedName>
        <fullName evidence="6">Ribosomal RNA large subunit methyltransferase F</fullName>
        <ecNumber evidence="6">2.1.1.181</ecNumber>
    </recommendedName>
    <alternativeName>
        <fullName evidence="6">23S rRNA mA1618 methyltransferase</fullName>
    </alternativeName>
    <alternativeName>
        <fullName evidence="6">rRNA adenine N-6-methyltransferase</fullName>
    </alternativeName>
</protein>
<keyword evidence="5 6" id="KW-0949">S-adenosyl-L-methionine</keyword>
<dbReference type="SUPFAM" id="SSF53335">
    <property type="entry name" value="S-adenosyl-L-methionine-dependent methyltransferases"/>
    <property type="match status" value="1"/>
</dbReference>
<keyword evidence="2 6" id="KW-0698">rRNA processing</keyword>
<dbReference type="EMBL" id="CP023406">
    <property type="protein sequence ID" value="ATD67571.1"/>
    <property type="molecule type" value="Genomic_DNA"/>
</dbReference>
<organism evidence="7 8">
    <name type="scientific">Luteimonas chenhongjianii</name>
    <dbReference type="NCBI Taxonomy" id="2006110"/>
    <lineage>
        <taxon>Bacteria</taxon>
        <taxon>Pseudomonadati</taxon>
        <taxon>Pseudomonadota</taxon>
        <taxon>Gammaproteobacteria</taxon>
        <taxon>Lysobacterales</taxon>
        <taxon>Lysobacteraceae</taxon>
        <taxon>Luteimonas</taxon>
    </lineage>
</organism>
<dbReference type="GO" id="GO:0052907">
    <property type="term" value="F:23S rRNA (adenine(1618)-N(6))-methyltransferase activity"/>
    <property type="evidence" value="ECO:0007669"/>
    <property type="project" value="UniProtKB-EC"/>
</dbReference>
<dbReference type="InterPro" id="IPR016909">
    <property type="entry name" value="rRNA_lsu_MeTfrase_F"/>
</dbReference>
<comment type="catalytic activity">
    <reaction evidence="6">
        <text>adenosine(1618) in 23S rRNA + S-adenosyl-L-methionine = N(6)-methyladenosine(1618) in 23S rRNA + S-adenosyl-L-homocysteine + H(+)</text>
        <dbReference type="Rhea" id="RHEA:16497"/>
        <dbReference type="Rhea" id="RHEA-COMP:10229"/>
        <dbReference type="Rhea" id="RHEA-COMP:10231"/>
        <dbReference type="ChEBI" id="CHEBI:15378"/>
        <dbReference type="ChEBI" id="CHEBI:57856"/>
        <dbReference type="ChEBI" id="CHEBI:59789"/>
        <dbReference type="ChEBI" id="CHEBI:74411"/>
        <dbReference type="ChEBI" id="CHEBI:74449"/>
        <dbReference type="EC" id="2.1.1.181"/>
    </reaction>
</comment>
<keyword evidence="1 6" id="KW-0963">Cytoplasm</keyword>
<dbReference type="OrthoDB" id="1115728at2"/>
<dbReference type="KEGG" id="lum:CNR27_09090"/>
<sequence>MSHPTSSARPQLLHPRNRHQGHYDFKRLTRVSPALKPYLLRTPAGDTSIDFADPRAVRTLNQALLKADYGVAHWEIPESYLCPPVPGRADYIHGLADLLASDCGGEPPRGPSVRVFDLGTGANAIYPLIGHAEYGWRFTGSDIDPTALRIADAIVRGNGLTDAIELRAQTLRGHLFHGAMRREERFDVTLCNPPFHSSATEASRSGRIKRANLAAHSDGPPRASRKLPLNFGGRDGELWCQGGEARFVRKMIRESVDFADQVLWFSSLVSKSAHLPGLRSELRRAGAGEVREVPMAQGNKQSRFLAWTFHASDARRAWWADKAGDRTPPTPAHGDA</sequence>
<dbReference type="PIRSF" id="PIRSF029038">
    <property type="entry name" value="Mtase_YbiN_prd"/>
    <property type="match status" value="1"/>
</dbReference>
<evidence type="ECO:0000256" key="1">
    <source>
        <dbReference type="ARBA" id="ARBA00022490"/>
    </source>
</evidence>
<evidence type="ECO:0000313" key="7">
    <source>
        <dbReference type="EMBL" id="ATD67571.1"/>
    </source>
</evidence>
<dbReference type="Gene3D" id="3.40.50.150">
    <property type="entry name" value="Vaccinia Virus protein VP39"/>
    <property type="match status" value="1"/>
</dbReference>
<dbReference type="AlphaFoldDB" id="A0A290XES2"/>
<name>A0A290XES2_9GAMM</name>